<name>A0A1Y1KQH7_PHOPY</name>
<comment type="similarity">
    <text evidence="2">Belongs to the vir family.</text>
</comment>
<evidence type="ECO:0000259" key="7">
    <source>
        <dbReference type="Pfam" id="PF15912"/>
    </source>
</evidence>
<feature type="region of interest" description="Disordered" evidence="6">
    <location>
        <begin position="1661"/>
        <end position="1680"/>
    </location>
</feature>
<evidence type="ECO:0000256" key="6">
    <source>
        <dbReference type="SAM" id="MobiDB-lite"/>
    </source>
</evidence>
<protein>
    <recommendedName>
        <fullName evidence="7">Virilizer N-terminal domain-containing protein</fullName>
    </recommendedName>
</protein>
<evidence type="ECO:0000256" key="3">
    <source>
        <dbReference type="ARBA" id="ARBA00022664"/>
    </source>
</evidence>
<comment type="subcellular location">
    <subcellularLocation>
        <location evidence="1">Nucleus</location>
    </subcellularLocation>
</comment>
<dbReference type="PANTHER" id="PTHR23185:SF0">
    <property type="entry name" value="PROTEIN VIRILIZER HOMOLOG"/>
    <property type="match status" value="1"/>
</dbReference>
<feature type="region of interest" description="Disordered" evidence="6">
    <location>
        <begin position="310"/>
        <end position="391"/>
    </location>
</feature>
<dbReference type="GO" id="GO:0036396">
    <property type="term" value="C:RNA N6-methyladenosine methyltransferase complex"/>
    <property type="evidence" value="ECO:0007669"/>
    <property type="project" value="TreeGrafter"/>
</dbReference>
<dbReference type="GO" id="GO:0006397">
    <property type="term" value="P:mRNA processing"/>
    <property type="evidence" value="ECO:0007669"/>
    <property type="project" value="UniProtKB-KW"/>
</dbReference>
<feature type="region of interest" description="Disordered" evidence="6">
    <location>
        <begin position="210"/>
        <end position="294"/>
    </location>
</feature>
<dbReference type="GO" id="GO:0008380">
    <property type="term" value="P:RNA splicing"/>
    <property type="evidence" value="ECO:0007669"/>
    <property type="project" value="UniProtKB-KW"/>
</dbReference>
<sequence length="1789" mass="204155">MGEIDLLFFDTFAHENSEELNLDLVQFPKPVYVTEVRIIPLGARVQADFPGGVRLGATNPSQFSIEFFVNDLGKPGASTFESLGGFDYNQNGCINLECVPNEAIRKIPTDGLVLRGWYTTITLAVYGILTVNVPEQIIQPVVSPAIPPQPNSLPELQQIIPVTPIKNEWPQDNIQAVPIEYTQQPAVAYPPSYGTTDQYSQEYSEYYSEIPKDPRSYHNTPETDWDNKNRVLTVEPEIKSDIDRYQKTGSLEREHSRLETDRRERDRHYVRSHSQDRDRSRDYADTSRERSRDRDWEFERGNYRDHKDVEWDRERDRDRPYKHPDTHRRTYGREDREEARKRPRTPPTCSPKRPHTPHAELSPKEIEPVPESEKVQKEDNGQSPVNEESAHAVEEFEPILSDEDILDDSEHYQDLDYDYTAYTNNDDIIKLFIPGSTVLKKYERSPSFKVSLKSIEISNNLKSAITIADDFFKSSITKYVLSEFENLNVDIKEEFIHICEKISSTIGEDEIFCDIAALYVIVKSLECEDYDESSKEIIAQTKFVVETLLDWIKIALDYHMANSQNLPAYKIRHIKCGVRLADWCCNSVDFIKMLWNQSYDVADILLYLYSREYMALSIKLMILHALDTYLLHKPAIERFTSATISSNVKENGVSNSEDCGYKKLIEIMLRNPLVRLKFALQSILKKLNLFESLSKLQDAAARGRRDQEIDVTLIIKLLNQILDLYRNGPLEISQPKRFLPAAAQFDINRCDLKNLFLRMFDAQNLLSCCALLLTLPKTMNLSSVKTPILELLTCFLQSKEGMLYLYDNCDSVNTLLKVLLQSDEIIQYSMPFSVEIEGHILGLRMAYALQCQYHVDYLLDNAQAHKFDCDASTLLDQLHCIYCLTFSSVGKVTCSQVLGFDQNLQCLVQFFEVLHVKEKSEQQLSKIKKSPGLAYICDLIAFTVVYNSDVTFLERNAKHLLHVVNQQELFDDSVIARINEFAPYVKPFETLTLASYDNVGPIIEVIVKHLENVIAFPGQLVTCLRILDHLGISKHARSDNGLNNYVELKYKHVIIQLYALDGLATLTSILQKICKFYEQPSIHLATFVANQSINIINVVKPCIDLLKQMLTYVIQCRNTNYKDLTSVPVLLQTYNLLRTFPSNSPVYFKARKLCEKIIEALLVYTQPVSDEISENDLLNKTLWAQMCGEVIKYINLAPYTFISGLLVFSELLPLPLPLQTREPLTPEEVSWAVNLRKLWAAHLHIYSSNIQELINRMCTSTHPPLLNLLRKVCIQLADLASNSAIMIAKGILDTVHADLSTESDVLTQPSSGNVARLLNFLACLVTHNSLKCAILSLLQNKAEEKYSSIIPSFAKILSYSSSTNSHVQAQECILSIIQSLCDTEITLLQNEVEITNETYLADSLPIKDTLLSFITMMVDHLSCDNTFVTYLPIIRTLLLLMEHDYGFYHLREHLLKKSDVFAKVLNKTVEGYSKENEDCLSVISSLVEFFRICLIPDEVPDPLTGNLRTMKMNVGEVQSMLGWTGEQAEGAEQHALLRLENVLLKSVTEESFDNYIHEGVKGIIALLKEITKTKETPVEPILPPPQSLLLQFSARSIFTLTDVIDEQLTTNYWLSVPAYEPTTEVDNVTCDLGEVCRQHLPADINIIREVEKVCRIYSSNNNEQDDAKTKGAEEQKEKNKKSFVVPIARRGFPYRQVQVRADLFRSRPPNTSRPPSLHVDDFVALETCGAQPTGPTGYNKISRELLATSRVTRGTRGRSFVNAERSLQQRQMSVSFRSWWSAGLNRRPY</sequence>
<accession>A0A1Y1KQH7</accession>
<feature type="domain" description="Virilizer N-terminal" evidence="7">
    <location>
        <begin position="5"/>
        <end position="293"/>
    </location>
</feature>
<evidence type="ECO:0000256" key="1">
    <source>
        <dbReference type="ARBA" id="ARBA00004123"/>
    </source>
</evidence>
<dbReference type="PANTHER" id="PTHR23185">
    <property type="entry name" value="PROTEIN VIRILIZER HOMOLOG"/>
    <property type="match status" value="1"/>
</dbReference>
<keyword evidence="3" id="KW-0507">mRNA processing</keyword>
<dbReference type="Pfam" id="PF15912">
    <property type="entry name" value="VIR_N"/>
    <property type="match status" value="1"/>
</dbReference>
<keyword evidence="4" id="KW-0508">mRNA splicing</keyword>
<reference evidence="8" key="1">
    <citation type="journal article" date="2016" name="Sci. Rep.">
        <title>Molecular characterization of firefly nuptial gifts: a multi-omics approach sheds light on postcopulatory sexual selection.</title>
        <authorList>
            <person name="Al-Wathiqui N."/>
            <person name="Fallon T.R."/>
            <person name="South A."/>
            <person name="Weng J.K."/>
            <person name="Lewis S.M."/>
        </authorList>
    </citation>
    <scope>NUCLEOTIDE SEQUENCE</scope>
</reference>
<feature type="compositionally biased region" description="Basic and acidic residues" evidence="6">
    <location>
        <begin position="1665"/>
        <end position="1677"/>
    </location>
</feature>
<dbReference type="GO" id="GO:0005634">
    <property type="term" value="C:nucleus"/>
    <property type="evidence" value="ECO:0007669"/>
    <property type="project" value="UniProtKB-SubCell"/>
</dbReference>
<evidence type="ECO:0000256" key="2">
    <source>
        <dbReference type="ARBA" id="ARBA00008371"/>
    </source>
</evidence>
<dbReference type="GO" id="GO:0003723">
    <property type="term" value="F:RNA binding"/>
    <property type="evidence" value="ECO:0007669"/>
    <property type="project" value="TreeGrafter"/>
</dbReference>
<dbReference type="GeneID" id="116170894"/>
<evidence type="ECO:0000313" key="8">
    <source>
        <dbReference type="EMBL" id="JAV63679.1"/>
    </source>
</evidence>
<dbReference type="InterPro" id="IPR026736">
    <property type="entry name" value="Virilizer"/>
</dbReference>
<feature type="compositionally biased region" description="Basic and acidic residues" evidence="6">
    <location>
        <begin position="310"/>
        <end position="340"/>
    </location>
</feature>
<evidence type="ECO:0000256" key="4">
    <source>
        <dbReference type="ARBA" id="ARBA00023187"/>
    </source>
</evidence>
<proteinExistence type="inferred from homology"/>
<feature type="compositionally biased region" description="Basic and acidic residues" evidence="6">
    <location>
        <begin position="236"/>
        <end position="294"/>
    </location>
</feature>
<dbReference type="EMBL" id="GEZM01076748">
    <property type="protein sequence ID" value="JAV63679.1"/>
    <property type="molecule type" value="Transcribed_RNA"/>
</dbReference>
<feature type="compositionally biased region" description="Basic and acidic residues" evidence="6">
    <location>
        <begin position="357"/>
        <end position="380"/>
    </location>
</feature>
<dbReference type="RefSeq" id="XP_031343308.1">
    <property type="nucleotide sequence ID" value="XM_031487448.1"/>
</dbReference>
<evidence type="ECO:0000256" key="5">
    <source>
        <dbReference type="ARBA" id="ARBA00023242"/>
    </source>
</evidence>
<dbReference type="InterPro" id="IPR031801">
    <property type="entry name" value="VIR_N"/>
</dbReference>
<keyword evidence="5" id="KW-0539">Nucleus</keyword>
<dbReference type="CTD" id="47869"/>
<organism evidence="8">
    <name type="scientific">Photinus pyralis</name>
    <name type="common">Common eastern firefly</name>
    <name type="synonym">Lampyris pyralis</name>
    <dbReference type="NCBI Taxonomy" id="7054"/>
    <lineage>
        <taxon>Eukaryota</taxon>
        <taxon>Metazoa</taxon>
        <taxon>Ecdysozoa</taxon>
        <taxon>Arthropoda</taxon>
        <taxon>Hexapoda</taxon>
        <taxon>Insecta</taxon>
        <taxon>Pterygota</taxon>
        <taxon>Neoptera</taxon>
        <taxon>Endopterygota</taxon>
        <taxon>Coleoptera</taxon>
        <taxon>Polyphaga</taxon>
        <taxon>Elateriformia</taxon>
        <taxon>Elateroidea</taxon>
        <taxon>Lampyridae</taxon>
        <taxon>Lampyrinae</taxon>
        <taxon>Photinus</taxon>
    </lineage>
</organism>